<evidence type="ECO:0000313" key="2">
    <source>
        <dbReference type="Proteomes" id="UP000229675"/>
    </source>
</evidence>
<accession>A0A2H0WXL8</accession>
<comment type="caution">
    <text evidence="1">The sequence shown here is derived from an EMBL/GenBank/DDBJ whole genome shotgun (WGS) entry which is preliminary data.</text>
</comment>
<dbReference type="EMBL" id="PEZD01000025">
    <property type="protein sequence ID" value="PIS17331.1"/>
    <property type="molecule type" value="Genomic_DNA"/>
</dbReference>
<dbReference type="Proteomes" id="UP000229675">
    <property type="component" value="Unassembled WGS sequence"/>
</dbReference>
<proteinExistence type="predicted"/>
<gene>
    <name evidence="1" type="ORF">COT59_01130</name>
</gene>
<dbReference type="AlphaFoldDB" id="A0A2H0WXL8"/>
<organism evidence="1 2">
    <name type="scientific">Candidatus Nealsonbacteria bacterium CG09_land_8_20_14_0_10_42_14</name>
    <dbReference type="NCBI Taxonomy" id="1974707"/>
    <lineage>
        <taxon>Bacteria</taxon>
        <taxon>Candidatus Nealsoniibacteriota</taxon>
    </lineage>
</organism>
<name>A0A2H0WXL8_9BACT</name>
<protein>
    <submittedName>
        <fullName evidence="1">Uncharacterized protein</fullName>
    </submittedName>
</protein>
<evidence type="ECO:0000313" key="1">
    <source>
        <dbReference type="EMBL" id="PIS17331.1"/>
    </source>
</evidence>
<sequence length="76" mass="8687">MGEIHITPKGEEWVKKILQEHNVPLEILNELGEQIRELLKEYRADPLGTIIKARSEAEFGPAKEVAERLLKELGLK</sequence>
<reference evidence="2" key="1">
    <citation type="submission" date="2017-09" db="EMBL/GenBank/DDBJ databases">
        <title>Depth-based differentiation of microbial function through sediment-hosted aquifers and enrichment of novel symbionts in the deep terrestrial subsurface.</title>
        <authorList>
            <person name="Probst A.J."/>
            <person name="Ladd B."/>
            <person name="Jarett J.K."/>
            <person name="Geller-Mcgrath D.E."/>
            <person name="Sieber C.M.K."/>
            <person name="Emerson J.B."/>
            <person name="Anantharaman K."/>
            <person name="Thomas B.C."/>
            <person name="Malmstrom R."/>
            <person name="Stieglmeier M."/>
            <person name="Klingl A."/>
            <person name="Woyke T."/>
            <person name="Ryan C.M."/>
            <person name="Banfield J.F."/>
        </authorList>
    </citation>
    <scope>NUCLEOTIDE SEQUENCE [LARGE SCALE GENOMIC DNA]</scope>
</reference>